<dbReference type="Pfam" id="PF00010">
    <property type="entry name" value="HLH"/>
    <property type="match status" value="1"/>
</dbReference>
<gene>
    <name evidence="4" type="primary">Rwdd1</name>
    <name evidence="4" type="ORF">GZH46_02556</name>
</gene>
<feature type="domain" description="RWD" evidence="3">
    <location>
        <begin position="46"/>
        <end position="156"/>
    </location>
</feature>
<dbReference type="InterPro" id="IPR011598">
    <property type="entry name" value="bHLH_dom"/>
</dbReference>
<accession>A0ABQ7S690</accession>
<sequence length="668" mass="74020">RNHHTIIDLWFSSRSLAHAFKAQTIGSNGGRYRIVLPTPAIMTHLSPISFIIAIKPQGNQDGMDDDDNSDSDDGGDHEGKNANDVEPPPLGVSLKFELPANYPEVKPIVDVVDQTNLEEYDIRELLVNLDDKAEESLDTVMVFTLVNDVIEWLFAKTDRVEEQIKEVREQKAREQEMEDKKRFEGTPVTVESFLAWKAKFDAEMLKLKLEKNKLQGLDDNQPIGQRRLTGREMFELDKSLIESDLKFVEDLDQGQIESLLQNIDDLELDDVDDDNDEYQPSDLDEDEGAQAKSRDFPRVVMGMYGEHELQQHQKAAMPSQHQSEQATPSQIPSNMNMMPTGIPSVGPPQLGLSTPPELQPLLPGVAPSAQSALHQLTPNHPIGPSHQPSQAVPLHPVHPHHHQLPPQQPRIISPHPNQLVSQHAHNESSLPQPLSHLAPMSAPLEPLEPHLEPQQLTPHNNAQVPPLAAQHQLHTPHGVPEYFDDVAPSLDEILDVLRDHEAPSSAFAHVAMHEAATTSVEPTTPIVTTVSQSIGCVPGPPQLQLQQLTPSRSDIGVMPSSSASIHSVPSPMSSIADESCSGRGEERDKERRQANNARERTRVRDINDAFKELGKMCAQHMAADRNRTKLNILHDAVENSVTRDKSVHVLNNNRAVSMSTTSSLNSQA</sequence>
<evidence type="ECO:0000256" key="1">
    <source>
        <dbReference type="SAM" id="MobiDB-lite"/>
    </source>
</evidence>
<evidence type="ECO:0000259" key="2">
    <source>
        <dbReference type="PROSITE" id="PS50888"/>
    </source>
</evidence>
<keyword evidence="5" id="KW-1185">Reference proteome</keyword>
<feature type="compositionally biased region" description="Acidic residues" evidence="1">
    <location>
        <begin position="267"/>
        <end position="288"/>
    </location>
</feature>
<feature type="region of interest" description="Disordered" evidence="1">
    <location>
        <begin position="267"/>
        <end position="293"/>
    </location>
</feature>
<feature type="domain" description="BHLH" evidence="2">
    <location>
        <begin position="590"/>
        <end position="643"/>
    </location>
</feature>
<dbReference type="Pfam" id="PF05773">
    <property type="entry name" value="RWD"/>
    <property type="match status" value="1"/>
</dbReference>
<feature type="non-terminal residue" evidence="4">
    <location>
        <position position="668"/>
    </location>
</feature>
<dbReference type="InterPro" id="IPR032378">
    <property type="entry name" value="ZC3H15/TMA46_C"/>
</dbReference>
<feature type="compositionally biased region" description="Low complexity" evidence="1">
    <location>
        <begin position="557"/>
        <end position="575"/>
    </location>
</feature>
<organism evidence="4 5">
    <name type="scientific">Fragariocoptes setiger</name>
    <dbReference type="NCBI Taxonomy" id="1670756"/>
    <lineage>
        <taxon>Eukaryota</taxon>
        <taxon>Metazoa</taxon>
        <taxon>Ecdysozoa</taxon>
        <taxon>Arthropoda</taxon>
        <taxon>Chelicerata</taxon>
        <taxon>Arachnida</taxon>
        <taxon>Acari</taxon>
        <taxon>Acariformes</taxon>
        <taxon>Trombidiformes</taxon>
        <taxon>Prostigmata</taxon>
        <taxon>Eupodina</taxon>
        <taxon>Eriophyoidea</taxon>
        <taxon>Phytoptidae</taxon>
        <taxon>Fragariocoptes</taxon>
    </lineage>
</organism>
<protein>
    <submittedName>
        <fullName evidence="4">RWD domain-containing protein 1</fullName>
    </submittedName>
</protein>
<dbReference type="Pfam" id="PF16543">
    <property type="entry name" value="DFRP_C"/>
    <property type="match status" value="1"/>
</dbReference>
<feature type="compositionally biased region" description="Polar residues" evidence="1">
    <location>
        <begin position="418"/>
        <end position="432"/>
    </location>
</feature>
<dbReference type="PROSITE" id="PS50908">
    <property type="entry name" value="RWD"/>
    <property type="match status" value="1"/>
</dbReference>
<reference evidence="4 5" key="1">
    <citation type="submission" date="2020-10" db="EMBL/GenBank/DDBJ databases">
        <authorList>
            <person name="Klimov P.B."/>
            <person name="Dyachkov S.M."/>
            <person name="Chetverikov P.E."/>
        </authorList>
    </citation>
    <scope>NUCLEOTIDE SEQUENCE [LARGE SCALE GENOMIC DNA]</scope>
    <source>
        <strain evidence="4">BMOC 18-1129-001#AD2665</strain>
        <tissue evidence="4">Entire mites</tissue>
    </source>
</reference>
<dbReference type="InterPro" id="IPR040213">
    <property type="entry name" value="GIR2-like"/>
</dbReference>
<dbReference type="SMART" id="SM00591">
    <property type="entry name" value="RWD"/>
    <property type="match status" value="1"/>
</dbReference>
<dbReference type="PANTHER" id="PTHR12292">
    <property type="entry name" value="RWD DOMAIN-CONTAINING PROTEIN"/>
    <property type="match status" value="1"/>
</dbReference>
<feature type="region of interest" description="Disordered" evidence="1">
    <location>
        <begin position="57"/>
        <end position="90"/>
    </location>
</feature>
<dbReference type="Gene3D" id="3.10.110.10">
    <property type="entry name" value="Ubiquitin Conjugating Enzyme"/>
    <property type="match status" value="1"/>
</dbReference>
<dbReference type="InterPro" id="IPR006575">
    <property type="entry name" value="RWD_dom"/>
</dbReference>
<dbReference type="PROSITE" id="PS50888">
    <property type="entry name" value="BHLH"/>
    <property type="match status" value="1"/>
</dbReference>
<dbReference type="Proteomes" id="UP000825002">
    <property type="component" value="Unassembled WGS sequence"/>
</dbReference>
<dbReference type="SUPFAM" id="SSF47459">
    <property type="entry name" value="HLH, helix-loop-helix DNA-binding domain"/>
    <property type="match status" value="1"/>
</dbReference>
<proteinExistence type="predicted"/>
<dbReference type="EMBL" id="JAIFTH010000805">
    <property type="protein sequence ID" value="KAG9508937.1"/>
    <property type="molecule type" value="Genomic_DNA"/>
</dbReference>
<evidence type="ECO:0000259" key="3">
    <source>
        <dbReference type="PROSITE" id="PS50908"/>
    </source>
</evidence>
<feature type="region of interest" description="Disordered" evidence="1">
    <location>
        <begin position="556"/>
        <end position="601"/>
    </location>
</feature>
<evidence type="ECO:0000313" key="4">
    <source>
        <dbReference type="EMBL" id="KAG9508937.1"/>
    </source>
</evidence>
<dbReference type="Gene3D" id="4.10.280.10">
    <property type="entry name" value="Helix-loop-helix DNA-binding domain"/>
    <property type="match status" value="1"/>
</dbReference>
<dbReference type="SUPFAM" id="SSF54495">
    <property type="entry name" value="UBC-like"/>
    <property type="match status" value="1"/>
</dbReference>
<evidence type="ECO:0000313" key="5">
    <source>
        <dbReference type="Proteomes" id="UP000825002"/>
    </source>
</evidence>
<feature type="region of interest" description="Disordered" evidence="1">
    <location>
        <begin position="418"/>
        <end position="462"/>
    </location>
</feature>
<name>A0ABQ7S690_9ACAR</name>
<feature type="non-terminal residue" evidence="4">
    <location>
        <position position="1"/>
    </location>
</feature>
<comment type="caution">
    <text evidence="4">The sequence shown here is derived from an EMBL/GenBank/DDBJ whole genome shotgun (WGS) entry which is preliminary data.</text>
</comment>
<feature type="compositionally biased region" description="Polar residues" evidence="1">
    <location>
        <begin position="319"/>
        <end position="329"/>
    </location>
</feature>
<feature type="compositionally biased region" description="Basic and acidic residues" evidence="1">
    <location>
        <begin position="583"/>
        <end position="601"/>
    </location>
</feature>
<feature type="compositionally biased region" description="Acidic residues" evidence="1">
    <location>
        <begin position="62"/>
        <end position="73"/>
    </location>
</feature>
<feature type="region of interest" description="Disordered" evidence="1">
    <location>
        <begin position="310"/>
        <end position="329"/>
    </location>
</feature>
<dbReference type="InterPro" id="IPR036638">
    <property type="entry name" value="HLH_DNA-bd_sf"/>
</dbReference>
<dbReference type="InterPro" id="IPR016135">
    <property type="entry name" value="UBQ-conjugating_enzyme/RWD"/>
</dbReference>
<feature type="compositionally biased region" description="Basic and acidic residues" evidence="1">
    <location>
        <begin position="74"/>
        <end position="83"/>
    </location>
</feature>